<dbReference type="EMBL" id="VIWO01000001">
    <property type="protein sequence ID" value="TWF45411.1"/>
    <property type="molecule type" value="Genomic_DNA"/>
</dbReference>
<feature type="transmembrane region" description="Helical" evidence="1">
    <location>
        <begin position="65"/>
        <end position="84"/>
    </location>
</feature>
<keyword evidence="1" id="KW-0472">Membrane</keyword>
<dbReference type="OrthoDB" id="1447802at2"/>
<evidence type="ECO:0000313" key="3">
    <source>
        <dbReference type="Proteomes" id="UP000320811"/>
    </source>
</evidence>
<dbReference type="Proteomes" id="UP000320811">
    <property type="component" value="Unassembled WGS sequence"/>
</dbReference>
<name>A0A561Q4X4_9BACT</name>
<gene>
    <name evidence="2" type="ORF">FHW36_1011341</name>
</gene>
<accession>A0A561Q4X4</accession>
<evidence type="ECO:0000256" key="1">
    <source>
        <dbReference type="SAM" id="Phobius"/>
    </source>
</evidence>
<keyword evidence="3" id="KW-1185">Reference proteome</keyword>
<feature type="transmembrane region" description="Helical" evidence="1">
    <location>
        <begin position="35"/>
        <end position="53"/>
    </location>
</feature>
<evidence type="ECO:0000313" key="2">
    <source>
        <dbReference type="EMBL" id="TWF45411.1"/>
    </source>
</evidence>
<evidence type="ECO:0008006" key="4">
    <source>
        <dbReference type="Google" id="ProtNLM"/>
    </source>
</evidence>
<feature type="transmembrane region" description="Helical" evidence="1">
    <location>
        <begin position="96"/>
        <end position="112"/>
    </location>
</feature>
<sequence>MKKLFDPLFITYGATWCIIHLCRHLHQPIPVLNDHLTDLVAVPVMAHLSLYFIRRFIVGNANYTYPLGYLLFMAGYTAVVFEWIMPHFSTRYTGDWWDVAAYFGGSFFYYYFHGTPSLHLFKKPV</sequence>
<reference evidence="2 3" key="1">
    <citation type="submission" date="2019-06" db="EMBL/GenBank/DDBJ databases">
        <title>Sorghum-associated microbial communities from plants grown in Nebraska, USA.</title>
        <authorList>
            <person name="Schachtman D."/>
        </authorList>
    </citation>
    <scope>NUCLEOTIDE SEQUENCE [LARGE SCALE GENOMIC DNA]</scope>
    <source>
        <strain evidence="2 3">1209</strain>
    </source>
</reference>
<dbReference type="RefSeq" id="WP_145664279.1">
    <property type="nucleotide sequence ID" value="NZ_VIWO01000001.1"/>
</dbReference>
<dbReference type="AlphaFoldDB" id="A0A561Q4X4"/>
<organism evidence="2 3">
    <name type="scientific">Chitinophaga polysaccharea</name>
    <dbReference type="NCBI Taxonomy" id="1293035"/>
    <lineage>
        <taxon>Bacteria</taxon>
        <taxon>Pseudomonadati</taxon>
        <taxon>Bacteroidota</taxon>
        <taxon>Chitinophagia</taxon>
        <taxon>Chitinophagales</taxon>
        <taxon>Chitinophagaceae</taxon>
        <taxon>Chitinophaga</taxon>
    </lineage>
</organism>
<keyword evidence="1" id="KW-0812">Transmembrane</keyword>
<keyword evidence="1" id="KW-1133">Transmembrane helix</keyword>
<comment type="caution">
    <text evidence="2">The sequence shown here is derived from an EMBL/GenBank/DDBJ whole genome shotgun (WGS) entry which is preliminary data.</text>
</comment>
<proteinExistence type="predicted"/>
<protein>
    <recommendedName>
        <fullName evidence="4">Magnesium citrate secondary transporter</fullName>
    </recommendedName>
</protein>